<evidence type="ECO:0000256" key="1">
    <source>
        <dbReference type="ARBA" id="ARBA00004123"/>
    </source>
</evidence>
<evidence type="ECO:0000256" key="6">
    <source>
        <dbReference type="ARBA" id="ARBA00023242"/>
    </source>
</evidence>
<accession>A0A3S1CDK1</accession>
<dbReference type="OrthoDB" id="10048604at2759"/>
<feature type="compositionally biased region" description="Low complexity" evidence="7">
    <location>
        <begin position="812"/>
        <end position="833"/>
    </location>
</feature>
<evidence type="ECO:0000256" key="5">
    <source>
        <dbReference type="ARBA" id="ARBA00023163"/>
    </source>
</evidence>
<evidence type="ECO:0000313" key="10">
    <source>
        <dbReference type="Proteomes" id="UP000271974"/>
    </source>
</evidence>
<feature type="compositionally biased region" description="Low complexity" evidence="7">
    <location>
        <begin position="748"/>
        <end position="776"/>
    </location>
</feature>
<gene>
    <name evidence="9" type="ORF">EGW08_002408</name>
</gene>
<comment type="caution">
    <text evidence="9">The sequence shown here is derived from an EMBL/GenBank/DDBJ whole genome shotgun (WGS) entry which is preliminary data.</text>
</comment>
<evidence type="ECO:0000259" key="8">
    <source>
        <dbReference type="Pfam" id="PF16014"/>
    </source>
</evidence>
<keyword evidence="4" id="KW-0805">Transcription regulation</keyword>
<dbReference type="PANTHER" id="PTHR13497">
    <property type="entry name" value="HISTONE DEACETYLASE COMPLEX SUBUNIT SAP130"/>
    <property type="match status" value="1"/>
</dbReference>
<evidence type="ECO:0000256" key="3">
    <source>
        <dbReference type="ARBA" id="ARBA00022491"/>
    </source>
</evidence>
<dbReference type="GO" id="GO:0000122">
    <property type="term" value="P:negative regulation of transcription by RNA polymerase II"/>
    <property type="evidence" value="ECO:0007669"/>
    <property type="project" value="TreeGrafter"/>
</dbReference>
<feature type="region of interest" description="Disordered" evidence="7">
    <location>
        <begin position="353"/>
        <end position="400"/>
    </location>
</feature>
<sequence>MSKTFSGDWKGEAVATGVGETQVISRMITPQASAAPASLTLTRPALSLPPPGQPAFIVQPHHEMKNYGKSTRPIAPAPPSQAFQNLSTRNVSQTNIPSIITPTLGSGGGSEPTASAMGTVGHSSISVPVTLSQASVLTLANPSSMGSTATIVQQGLPGSAIPINMLRGPVAQPQSQIQALQNLSHVNRGASTLSVPKSPALLRQTSPAAATTLQITGGLPHSLPLPLARAPLLQTIKTTTAQMARPLSPAVGAQAQAQAQDLSRANFPIHGSITTAAQGPHAMHITLNRVNAPVVGAAINQLDSSSNIVGSVPTIQGRGSAISATTTGAITTSTQSSQNTDLQQQQRISVSLNQESGTPSAGVHHHIHHPLNNPHHTQHQMGRSSTLPFSGPPSSLASLTSNKLQHPGVVQPAKVIPSHTLQQSGAPSAIKSVNLAVPNPVMINSIPACIASPVAPIPIAKVTPQRQHLAGSIPLVSASAHPLISSSASTIASVASSVSTLPTAMAISSLPTSLPLSLTSSLSSSSSFNAAGATIVDSNMGRQELSGLSVSQSSNGGSIIITPDFQARSSNTIIPMTSLSSSVHGPAPAVLGHTDNRSGAHTQQQQQIGIGPDDPMWYQHIVYQHVSQSSLTQPGGATIVRPSFAFLPTQGKVQAQNSSLASLPVSSSSPSLRFSAATVAAAGGTMMMVDPLRQQQQQQSAVLHPAFSGGSIPGGLVAEKLANLSSRQSVSVSGNVYTASVGVQSQMAAAGGGSQHSQSGGLSSVPISNPSSSPRPAILRKRGTEPAGVVIRKPNFNLNQDHRCHSPPRLDTTTTTNSSINSSSSPTPKISTKNFSPMSDSQSSTDTALSSNDATTPTNNHNDKLKGDGEESMENGPSQNSTANNIPPSPAVSHTGSLSEASPRKRARKQSLHANDELKDNTSSEDEQEMVPHKKRDEGTKEQKLREREIERRGEYTDEDGVRWVLDKPKRTFVLLQPDVLNNKTRNNHFSKYGDVKPKDERRPTVNELSNQKGIMQKVNGWKLYFTASQLEELEDFEKEMQTYFSDVQKDLSKVSSPKTGSEDSQKFHEMSQANIQRCELIQTQLSEARASMLRTLEHQPRIHQIVNKHMSKRPIKKKERT</sequence>
<keyword evidence="3" id="KW-0678">Repressor</keyword>
<keyword evidence="5" id="KW-0804">Transcription</keyword>
<feature type="compositionally biased region" description="Polar residues" evidence="7">
    <location>
        <begin position="875"/>
        <end position="900"/>
    </location>
</feature>
<reference evidence="9 10" key="1">
    <citation type="submission" date="2019-01" db="EMBL/GenBank/DDBJ databases">
        <title>A draft genome assembly of the solar-powered sea slug Elysia chlorotica.</title>
        <authorList>
            <person name="Cai H."/>
            <person name="Li Q."/>
            <person name="Fang X."/>
            <person name="Li J."/>
            <person name="Curtis N.E."/>
            <person name="Altenburger A."/>
            <person name="Shibata T."/>
            <person name="Feng M."/>
            <person name="Maeda T."/>
            <person name="Schwartz J.A."/>
            <person name="Shigenobu S."/>
            <person name="Lundholm N."/>
            <person name="Nishiyama T."/>
            <person name="Yang H."/>
            <person name="Hasebe M."/>
            <person name="Li S."/>
            <person name="Pierce S.K."/>
            <person name="Wang J."/>
        </authorList>
    </citation>
    <scope>NUCLEOTIDE SEQUENCE [LARGE SCALE GENOMIC DNA]</scope>
    <source>
        <strain evidence="9">EC2010</strain>
        <tissue evidence="9">Whole organism of an adult</tissue>
    </source>
</reference>
<name>A0A3S1CDK1_ELYCH</name>
<keyword evidence="6" id="KW-0539">Nucleus</keyword>
<evidence type="ECO:0000256" key="7">
    <source>
        <dbReference type="SAM" id="MobiDB-lite"/>
    </source>
</evidence>
<evidence type="ECO:0000256" key="4">
    <source>
        <dbReference type="ARBA" id="ARBA00023015"/>
    </source>
</evidence>
<dbReference type="STRING" id="188477.A0A3S1CDK1"/>
<feature type="domain" description="Histone deacetylase complex subunit SAP130 C-terminal" evidence="8">
    <location>
        <begin position="872"/>
        <end position="1108"/>
    </location>
</feature>
<keyword evidence="10" id="KW-1185">Reference proteome</keyword>
<dbReference type="AlphaFoldDB" id="A0A3S1CDK1"/>
<protein>
    <recommendedName>
        <fullName evidence="8">Histone deacetylase complex subunit SAP130 C-terminal domain-containing protein</fullName>
    </recommendedName>
</protein>
<feature type="compositionally biased region" description="Basic and acidic residues" evidence="7">
    <location>
        <begin position="930"/>
        <end position="952"/>
    </location>
</feature>
<feature type="compositionally biased region" description="Polar residues" evidence="7">
    <location>
        <begin position="834"/>
        <end position="860"/>
    </location>
</feature>
<dbReference type="InterPro" id="IPR024137">
    <property type="entry name" value="His_deAcase_cplx_SAP130"/>
</dbReference>
<dbReference type="EMBL" id="RQTK01000047">
    <property type="protein sequence ID" value="RUS89796.1"/>
    <property type="molecule type" value="Genomic_DNA"/>
</dbReference>
<dbReference type="Pfam" id="PF16014">
    <property type="entry name" value="SAP130_C"/>
    <property type="match status" value="1"/>
</dbReference>
<feature type="compositionally biased region" description="Polar residues" evidence="7">
    <location>
        <begin position="379"/>
        <end position="400"/>
    </location>
</feature>
<evidence type="ECO:0000313" key="9">
    <source>
        <dbReference type="EMBL" id="RUS89796.1"/>
    </source>
</evidence>
<dbReference type="Proteomes" id="UP000271974">
    <property type="component" value="Unassembled WGS sequence"/>
</dbReference>
<dbReference type="PANTHER" id="PTHR13497:SF3">
    <property type="entry name" value="HISTONE DEACETYLASE COMPLEX SUBUNIT SAP130"/>
    <property type="match status" value="1"/>
</dbReference>
<comment type="subcellular location">
    <subcellularLocation>
        <location evidence="1">Nucleus</location>
    </subcellularLocation>
</comment>
<organism evidence="9 10">
    <name type="scientific">Elysia chlorotica</name>
    <name type="common">Eastern emerald elysia</name>
    <name type="synonym">Sea slug</name>
    <dbReference type="NCBI Taxonomy" id="188477"/>
    <lineage>
        <taxon>Eukaryota</taxon>
        <taxon>Metazoa</taxon>
        <taxon>Spiralia</taxon>
        <taxon>Lophotrochozoa</taxon>
        <taxon>Mollusca</taxon>
        <taxon>Gastropoda</taxon>
        <taxon>Heterobranchia</taxon>
        <taxon>Euthyneura</taxon>
        <taxon>Panpulmonata</taxon>
        <taxon>Sacoglossa</taxon>
        <taxon>Placobranchoidea</taxon>
        <taxon>Plakobranchidae</taxon>
        <taxon>Elysia</taxon>
    </lineage>
</organism>
<evidence type="ECO:0000256" key="2">
    <source>
        <dbReference type="ARBA" id="ARBA00007859"/>
    </source>
</evidence>
<comment type="similarity">
    <text evidence="2">Belongs to the SAP130 family.</text>
</comment>
<proteinExistence type="inferred from homology"/>
<dbReference type="GO" id="GO:0070822">
    <property type="term" value="C:Sin3-type complex"/>
    <property type="evidence" value="ECO:0007669"/>
    <property type="project" value="TreeGrafter"/>
</dbReference>
<feature type="region of interest" description="Disordered" evidence="7">
    <location>
        <begin position="748"/>
        <end position="952"/>
    </location>
</feature>
<dbReference type="InterPro" id="IPR031963">
    <property type="entry name" value="SAP130_C"/>
</dbReference>